<dbReference type="EC" id="3.1.3.-" evidence="1"/>
<organism evidence="1 2">
    <name type="scientific">Spiroplasma poulsonii</name>
    <dbReference type="NCBI Taxonomy" id="2138"/>
    <lineage>
        <taxon>Bacteria</taxon>
        <taxon>Bacillati</taxon>
        <taxon>Mycoplasmatota</taxon>
        <taxon>Mollicutes</taxon>
        <taxon>Entomoplasmatales</taxon>
        <taxon>Spiroplasmataceae</taxon>
        <taxon>Spiroplasma</taxon>
    </lineage>
</organism>
<dbReference type="InterPro" id="IPR006379">
    <property type="entry name" value="HAD-SF_hydro_IIB"/>
</dbReference>
<dbReference type="NCBIfam" id="TIGR00099">
    <property type="entry name" value="Cof-subfamily"/>
    <property type="match status" value="1"/>
</dbReference>
<keyword evidence="1" id="KW-0378">Hydrolase</keyword>
<dbReference type="Gene3D" id="3.30.1240.10">
    <property type="match status" value="1"/>
</dbReference>
<dbReference type="InterPro" id="IPR023214">
    <property type="entry name" value="HAD_sf"/>
</dbReference>
<dbReference type="EMBL" id="JTLV02000001">
    <property type="protein sequence ID" value="PQM30560.1"/>
    <property type="molecule type" value="Genomic_DNA"/>
</dbReference>
<dbReference type="InterPro" id="IPR000150">
    <property type="entry name" value="Cof"/>
</dbReference>
<dbReference type="SFLD" id="SFLDG01140">
    <property type="entry name" value="C2.B:_Phosphomannomutase_and_P"/>
    <property type="match status" value="1"/>
</dbReference>
<evidence type="ECO:0000313" key="2">
    <source>
        <dbReference type="Proteomes" id="UP000031565"/>
    </source>
</evidence>
<dbReference type="NCBIfam" id="TIGR01484">
    <property type="entry name" value="HAD-SF-IIB"/>
    <property type="match status" value="1"/>
</dbReference>
<dbReference type="Pfam" id="PF08282">
    <property type="entry name" value="Hydrolase_3"/>
    <property type="match status" value="1"/>
</dbReference>
<reference evidence="1 2" key="1">
    <citation type="journal article" date="2015" name="MBio">
        <title>Genome sequence of the Drosophila melanogaster male-killing Spiroplasma strain MSRO endosymbiont.</title>
        <authorList>
            <person name="Paredes J.C."/>
            <person name="Herren J.K."/>
            <person name="Schupfer F."/>
            <person name="Marin R."/>
            <person name="Claverol S."/>
            <person name="Kuo C.H."/>
            <person name="Lemaitre B."/>
            <person name="Beven L."/>
        </authorList>
    </citation>
    <scope>NUCLEOTIDE SEQUENCE [LARGE SCALE GENOMIC DNA]</scope>
    <source>
        <strain evidence="1 2">MSRO</strain>
    </source>
</reference>
<dbReference type="STRING" id="2138.SMSRO_v1c03180"/>
<dbReference type="SUPFAM" id="SSF56784">
    <property type="entry name" value="HAD-like"/>
    <property type="match status" value="1"/>
</dbReference>
<accession>A0A2P6FAU2</accession>
<sequence length="269" mass="30764">MKKAVFSDLDGTLLKDNHRFSKLTKKTINSVQKKGIPFVVTTGRLANDAIRQARKLKVHKYHGYVLANNGASAYSFKTNSFLWMMIFTTAEINTLFKFTYQKYKVHFFSNNSTYVYEYGENSYYWSKIMRTKYQVITKPEEIIEDITHANVITHESLNDNDAAGLIQELRQLLPQLDITQYNNRVFEIACKVISKGSALQFLSHHIGIDISQTYSFGDSYSDLELIRQAGVGIAVGNAIDELKAMANEVTLSNREDVPAKYLQQFLLKK</sequence>
<dbReference type="RefSeq" id="WP_040092725.1">
    <property type="nucleotide sequence ID" value="NZ_CM020866.1"/>
</dbReference>
<dbReference type="PANTHER" id="PTHR10000:SF8">
    <property type="entry name" value="HAD SUPERFAMILY HYDROLASE-LIKE, TYPE 3"/>
    <property type="match status" value="1"/>
</dbReference>
<dbReference type="InterPro" id="IPR036412">
    <property type="entry name" value="HAD-like_sf"/>
</dbReference>
<dbReference type="OrthoDB" id="9810101at2"/>
<dbReference type="SFLD" id="SFLDS00003">
    <property type="entry name" value="Haloacid_Dehalogenase"/>
    <property type="match status" value="1"/>
</dbReference>
<dbReference type="PANTHER" id="PTHR10000">
    <property type="entry name" value="PHOSPHOSERINE PHOSPHATASE"/>
    <property type="match status" value="1"/>
</dbReference>
<dbReference type="GO" id="GO:0000287">
    <property type="term" value="F:magnesium ion binding"/>
    <property type="evidence" value="ECO:0007669"/>
    <property type="project" value="TreeGrafter"/>
</dbReference>
<evidence type="ECO:0000313" key="1">
    <source>
        <dbReference type="EMBL" id="PQM30560.1"/>
    </source>
</evidence>
<comment type="caution">
    <text evidence="1">The sequence shown here is derived from an EMBL/GenBank/DDBJ whole genome shotgun (WGS) entry which is preliminary data.</text>
</comment>
<gene>
    <name evidence="1" type="ORF">SMSRO_SF003370</name>
</gene>
<dbReference type="GO" id="GO:0005829">
    <property type="term" value="C:cytosol"/>
    <property type="evidence" value="ECO:0007669"/>
    <property type="project" value="TreeGrafter"/>
</dbReference>
<dbReference type="AlphaFoldDB" id="A0A2P6FAU2"/>
<dbReference type="Proteomes" id="UP000031565">
    <property type="component" value="Unassembled WGS sequence"/>
</dbReference>
<keyword evidence="2" id="KW-1185">Reference proteome</keyword>
<protein>
    <submittedName>
        <fullName evidence="1">Cof-type HAD-IIB family hydrolase</fullName>
        <ecNumber evidence="1">3.1.3.-</ecNumber>
    </submittedName>
</protein>
<dbReference type="Gene3D" id="3.40.50.1000">
    <property type="entry name" value="HAD superfamily/HAD-like"/>
    <property type="match status" value="1"/>
</dbReference>
<proteinExistence type="predicted"/>
<name>A0A2P6FAU2_9MOLU</name>
<dbReference type="GO" id="GO:0016791">
    <property type="term" value="F:phosphatase activity"/>
    <property type="evidence" value="ECO:0007669"/>
    <property type="project" value="TreeGrafter"/>
</dbReference>